<comment type="caution">
    <text evidence="2">The sequence shown here is derived from an EMBL/GenBank/DDBJ whole genome shotgun (WGS) entry which is preliminary data.</text>
</comment>
<dbReference type="PANTHER" id="PTHR43513:SF3">
    <property type="entry name" value="DIHYDROOROTATE DEHYDROGENASE B (NAD(+)), ELECTRON TRANSFER SUBUNIT-RELATED"/>
    <property type="match status" value="1"/>
</dbReference>
<evidence type="ECO:0000259" key="1">
    <source>
        <dbReference type="Pfam" id="PF00175"/>
    </source>
</evidence>
<dbReference type="InterPro" id="IPR050353">
    <property type="entry name" value="PyrK_electron_transfer"/>
</dbReference>
<organism evidence="2">
    <name type="scientific">marine sediment metagenome</name>
    <dbReference type="NCBI Taxonomy" id="412755"/>
    <lineage>
        <taxon>unclassified sequences</taxon>
        <taxon>metagenomes</taxon>
        <taxon>ecological metagenomes</taxon>
    </lineage>
</organism>
<dbReference type="EMBL" id="BART01021053">
    <property type="protein sequence ID" value="GAG95564.1"/>
    <property type="molecule type" value="Genomic_DNA"/>
</dbReference>
<feature type="non-terminal residue" evidence="2">
    <location>
        <position position="153"/>
    </location>
</feature>
<dbReference type="Gene3D" id="3.40.50.80">
    <property type="entry name" value="Nucleotide-binding domain of ferredoxin-NADP reductase (FNR) module"/>
    <property type="match status" value="1"/>
</dbReference>
<dbReference type="PANTHER" id="PTHR43513">
    <property type="entry name" value="DIHYDROOROTATE DEHYDROGENASE B (NAD(+)), ELECTRON TRANSFER SUBUNIT"/>
    <property type="match status" value="1"/>
</dbReference>
<dbReference type="GO" id="GO:0016491">
    <property type="term" value="F:oxidoreductase activity"/>
    <property type="evidence" value="ECO:0007669"/>
    <property type="project" value="InterPro"/>
</dbReference>
<protein>
    <recommendedName>
        <fullName evidence="1">Oxidoreductase FAD/NAD(P)-binding domain-containing protein</fullName>
    </recommendedName>
</protein>
<accession>X1BI29</accession>
<proteinExistence type="predicted"/>
<reference evidence="2" key="1">
    <citation type="journal article" date="2014" name="Front. Microbiol.">
        <title>High frequency of phylogenetically diverse reductive dehalogenase-homologous genes in deep subseafloor sedimentary metagenomes.</title>
        <authorList>
            <person name="Kawai M."/>
            <person name="Futagami T."/>
            <person name="Toyoda A."/>
            <person name="Takaki Y."/>
            <person name="Nishi S."/>
            <person name="Hori S."/>
            <person name="Arai W."/>
            <person name="Tsubouchi T."/>
            <person name="Morono Y."/>
            <person name="Uchiyama I."/>
            <person name="Ito T."/>
            <person name="Fujiyama A."/>
            <person name="Inagaki F."/>
            <person name="Takami H."/>
        </authorList>
    </citation>
    <scope>NUCLEOTIDE SEQUENCE</scope>
    <source>
        <strain evidence="2">Expedition CK06-06</strain>
    </source>
</reference>
<dbReference type="SUPFAM" id="SSF52343">
    <property type="entry name" value="Ferredoxin reductase-like, C-terminal NADP-linked domain"/>
    <property type="match status" value="1"/>
</dbReference>
<feature type="domain" description="Oxidoreductase FAD/NAD(P)-binding" evidence="1">
    <location>
        <begin position="10"/>
        <end position="122"/>
    </location>
</feature>
<dbReference type="Pfam" id="PF00175">
    <property type="entry name" value="NAD_binding_1"/>
    <property type="match status" value="1"/>
</dbReference>
<name>X1BI29_9ZZZZ</name>
<gene>
    <name evidence="2" type="ORF">S01H4_38957</name>
</gene>
<sequence>MPDGKKSVLLVAGGMGAGPLEHLAKVFTADYPDMEVIAFAGAKTVEELPFEARLDEISQQLGFSLGEFARYGIESLVATDDGSAGFAGLVTDCLSEWLGKSDLAGENMIIYGCGPEQMLAQVAEIAKDKKIDCQVSMERRMACGIGLCQSCAV</sequence>
<dbReference type="AlphaFoldDB" id="X1BI29"/>
<dbReference type="InterPro" id="IPR001433">
    <property type="entry name" value="OxRdtase_FAD/NAD-bd"/>
</dbReference>
<dbReference type="InterPro" id="IPR039261">
    <property type="entry name" value="FNR_nucleotide-bd"/>
</dbReference>
<evidence type="ECO:0000313" key="2">
    <source>
        <dbReference type="EMBL" id="GAG95564.1"/>
    </source>
</evidence>